<dbReference type="GO" id="GO:0006605">
    <property type="term" value="P:protein targeting"/>
    <property type="evidence" value="ECO:0007669"/>
    <property type="project" value="InterPro"/>
</dbReference>
<dbReference type="PANTHER" id="PTHR33910">
    <property type="entry name" value="PROTEIN TRANSLOCASE SUBUNIT SECE"/>
    <property type="match status" value="1"/>
</dbReference>
<keyword evidence="6 9" id="KW-1133">Transmembrane helix</keyword>
<dbReference type="Pfam" id="PF00584">
    <property type="entry name" value="SecE"/>
    <property type="match status" value="1"/>
</dbReference>
<dbReference type="InterPro" id="IPR005807">
    <property type="entry name" value="SecE_bac"/>
</dbReference>
<feature type="transmembrane region" description="Helical" evidence="9">
    <location>
        <begin position="34"/>
        <end position="56"/>
    </location>
</feature>
<name>A0A381Z0W1_9ZZZZ</name>
<evidence type="ECO:0000256" key="5">
    <source>
        <dbReference type="ARBA" id="ARBA00022927"/>
    </source>
</evidence>
<evidence type="ECO:0000313" key="10">
    <source>
        <dbReference type="EMBL" id="SVA82839.1"/>
    </source>
</evidence>
<dbReference type="GO" id="GO:0005886">
    <property type="term" value="C:plasma membrane"/>
    <property type="evidence" value="ECO:0007669"/>
    <property type="project" value="TreeGrafter"/>
</dbReference>
<organism evidence="10">
    <name type="scientific">marine metagenome</name>
    <dbReference type="NCBI Taxonomy" id="408172"/>
    <lineage>
        <taxon>unclassified sequences</taxon>
        <taxon>metagenomes</taxon>
        <taxon>ecological metagenomes</taxon>
    </lineage>
</organism>
<dbReference type="PANTHER" id="PTHR33910:SF1">
    <property type="entry name" value="PROTEIN TRANSLOCASE SUBUNIT SECE"/>
    <property type="match status" value="1"/>
</dbReference>
<dbReference type="NCBIfam" id="TIGR00964">
    <property type="entry name" value="secE_bact"/>
    <property type="match status" value="1"/>
</dbReference>
<keyword evidence="5" id="KW-0653">Protein transport</keyword>
<evidence type="ECO:0008006" key="11">
    <source>
        <dbReference type="Google" id="ProtNLM"/>
    </source>
</evidence>
<keyword evidence="3" id="KW-1003">Cell membrane</keyword>
<keyword evidence="2" id="KW-0813">Transport</keyword>
<evidence type="ECO:0000256" key="1">
    <source>
        <dbReference type="ARBA" id="ARBA00004370"/>
    </source>
</evidence>
<dbReference type="GO" id="GO:0009306">
    <property type="term" value="P:protein secretion"/>
    <property type="evidence" value="ECO:0007669"/>
    <property type="project" value="InterPro"/>
</dbReference>
<evidence type="ECO:0000256" key="2">
    <source>
        <dbReference type="ARBA" id="ARBA00022448"/>
    </source>
</evidence>
<dbReference type="HAMAP" id="MF_00422">
    <property type="entry name" value="SecE"/>
    <property type="match status" value="1"/>
</dbReference>
<dbReference type="InterPro" id="IPR038379">
    <property type="entry name" value="SecE_sf"/>
</dbReference>
<dbReference type="GO" id="GO:0043952">
    <property type="term" value="P:protein transport by the Sec complex"/>
    <property type="evidence" value="ECO:0007669"/>
    <property type="project" value="TreeGrafter"/>
</dbReference>
<dbReference type="AlphaFoldDB" id="A0A381Z0W1"/>
<keyword evidence="8 9" id="KW-0472">Membrane</keyword>
<evidence type="ECO:0000256" key="6">
    <source>
        <dbReference type="ARBA" id="ARBA00022989"/>
    </source>
</evidence>
<keyword evidence="7" id="KW-0811">Translocation</keyword>
<evidence type="ECO:0000256" key="3">
    <source>
        <dbReference type="ARBA" id="ARBA00022475"/>
    </source>
</evidence>
<dbReference type="Gene3D" id="1.20.5.1030">
    <property type="entry name" value="Preprotein translocase secy subunit"/>
    <property type="match status" value="1"/>
</dbReference>
<dbReference type="GO" id="GO:0008320">
    <property type="term" value="F:protein transmembrane transporter activity"/>
    <property type="evidence" value="ECO:0007669"/>
    <property type="project" value="InterPro"/>
</dbReference>
<protein>
    <recommendedName>
        <fullName evidence="11">Preprotein translocase subunit SecE</fullName>
    </recommendedName>
</protein>
<accession>A0A381Z0W1</accession>
<dbReference type="EMBL" id="UINC01019549">
    <property type="protein sequence ID" value="SVA82839.1"/>
    <property type="molecule type" value="Genomic_DNA"/>
</dbReference>
<evidence type="ECO:0000256" key="9">
    <source>
        <dbReference type="SAM" id="Phobius"/>
    </source>
</evidence>
<evidence type="ECO:0000256" key="4">
    <source>
        <dbReference type="ARBA" id="ARBA00022692"/>
    </source>
</evidence>
<evidence type="ECO:0000256" key="8">
    <source>
        <dbReference type="ARBA" id="ARBA00023136"/>
    </source>
</evidence>
<dbReference type="InterPro" id="IPR001901">
    <property type="entry name" value="Translocase_SecE/Sec61-g"/>
</dbReference>
<comment type="subcellular location">
    <subcellularLocation>
        <location evidence="1">Membrane</location>
    </subcellularLocation>
</comment>
<dbReference type="GO" id="GO:0006886">
    <property type="term" value="P:intracellular protein transport"/>
    <property type="evidence" value="ECO:0007669"/>
    <property type="project" value="InterPro"/>
</dbReference>
<proteinExistence type="inferred from homology"/>
<evidence type="ECO:0000256" key="7">
    <source>
        <dbReference type="ARBA" id="ARBA00023010"/>
    </source>
</evidence>
<feature type="non-terminal residue" evidence="10">
    <location>
        <position position="1"/>
    </location>
</feature>
<gene>
    <name evidence="10" type="ORF">METZ01_LOCUS135693</name>
</gene>
<keyword evidence="4 9" id="KW-0812">Transmembrane</keyword>
<sequence length="66" mass="7231">VSGSAGFSIFRFFGEVFSELRKVSWPTRQEATRLTLMVIALSATIGLFLGLVDMLFARVLAIFSGT</sequence>
<dbReference type="PROSITE" id="PS01067">
    <property type="entry name" value="SECE_SEC61G"/>
    <property type="match status" value="1"/>
</dbReference>
<reference evidence="10" key="1">
    <citation type="submission" date="2018-05" db="EMBL/GenBank/DDBJ databases">
        <authorList>
            <person name="Lanie J.A."/>
            <person name="Ng W.-L."/>
            <person name="Kazmierczak K.M."/>
            <person name="Andrzejewski T.M."/>
            <person name="Davidsen T.M."/>
            <person name="Wayne K.J."/>
            <person name="Tettelin H."/>
            <person name="Glass J.I."/>
            <person name="Rusch D."/>
            <person name="Podicherti R."/>
            <person name="Tsui H.-C.T."/>
            <person name="Winkler M.E."/>
        </authorList>
    </citation>
    <scope>NUCLEOTIDE SEQUENCE</scope>
</reference>